<dbReference type="Proteomes" id="UP001144396">
    <property type="component" value="Unassembled WGS sequence"/>
</dbReference>
<organism evidence="1 2">
    <name type="scientific">Agromyces rhizosphaerae</name>
    <dbReference type="NCBI Taxonomy" id="88374"/>
    <lineage>
        <taxon>Bacteria</taxon>
        <taxon>Bacillati</taxon>
        <taxon>Actinomycetota</taxon>
        <taxon>Actinomycetes</taxon>
        <taxon>Micrococcales</taxon>
        <taxon>Microbacteriaceae</taxon>
        <taxon>Agromyces</taxon>
    </lineage>
</organism>
<dbReference type="RefSeq" id="WP_281884513.1">
    <property type="nucleotide sequence ID" value="NZ_BSDP01000001.1"/>
</dbReference>
<evidence type="ECO:0000313" key="1">
    <source>
        <dbReference type="EMBL" id="GLI27734.1"/>
    </source>
</evidence>
<keyword evidence="2" id="KW-1185">Reference proteome</keyword>
<protein>
    <submittedName>
        <fullName evidence="1">Uncharacterized protein</fullName>
    </submittedName>
</protein>
<sequence length="1311" mass="138698">MPPIDPDLVAAFGRIFRPATAMTVRVDFLERLGAIFGGRPPGQSLPSVRLFRPRDLIDVEFRFVNLELRGTGTRRVVAREIAGRPAQLIAIFGPQHLLEQAFFDAAGPEGDFVSQNAETGGTPPAGGSEMPKYPVQAILSRPSRLAFRVTEEEIPFTETGLLAAMRLLPLSVAPHAVSFTPFRRFPDLVTDVGAVLEATTRASSFLEEAARRAVLRERLAARPDAAASVELANLELAPDASASALATAAAAARLHRTVGLIEARFGPASAVGAVASGAGAIIDLSPALALDLRPSVPREPTSTETAIELPWRLQLSPHATGGFMHSIDDVTHDGRVELWHTRLGTRDAEAGQVFPIAAATTSPVDEEDPDTRQVRAIWTRDFRPGKSAADEVNAFPQEDFGDLGTLPPFRASLSVKDRMQLVHRTSNHRWSGEGNHVRPAQVEHLMLTGLGGWLASEADFGDEAPGLNLQEWRHRATMARDHYVKVVYAGILAPFGHRASLVKITERRVAGDGRATLYQRLFIIVRQPERAYLHTGVADFDNVMPFRWVRIITRSTPPLALPHSLITTSGQVFVPEIATADVGQGGAAPSGSTPFVFKFLANDVDNHLVEFEGPLVFLETTAVDSKADDPVGAVDAANSVAHAYGMGGQLVAYAEPDEDNDPGDTALPTTTLTFDATVHGGKPNYVVPHLRVAMAPVPAMAAFTGQSGPVPLRIADAYRGSRFAAGNAGGLFLELADAAGAPLPTAPPTMDFGSQSDRSGAFLSPSIGVKALARKVGPVGGDLATLAANPANFDLGAMFPASAAKLFGVINLQDLLPAANGVLPKFVTQVLDAAATAQQTVARAQAFVTAKAAELAALGANVQNAATALATKAQAFTDAIGQLAADPDAAPNLDQVIADIGAAAGTIATALDDAGPNLPLARPEVEQAASVMHLLADVAGTAGTVVTALRNLYKGLAVPEQVSARLEWSTELGQWPANAAKPIFEPKDDRMLRLVAEVQAPLDASKSPGALVSCSLPPFDLRLVGDAEFIIIRVAVMAFSVRGGKKPDVDVQLDDKKGIEFVGPLAFIEAIKKVIPFDGFSDPPYLDVSTSGITAGFDLAIPDLAVGVFALTNINVGARLSVPFIGESLEFRFNFATRDDPFRLQVSLFAGGGFFALTVAPDGMRVVEAALEFGAAVSMNFGVASGSISVMAGIYFRLEQQGDDQLVQLSGYFRARGEVDVLGLISACIELYLELSYRNQNGNEKAVGKASISIEVSVCFVSFSVSVSCEKQFAGSKGDPTFVDMMGPFQALGVPKDPWADYCAAFAPEAP</sequence>
<reference evidence="1" key="1">
    <citation type="submission" date="2022-12" db="EMBL/GenBank/DDBJ databases">
        <title>Reference genome sequencing for broad-spectrum identification of bacterial and archaeal isolates by mass spectrometry.</title>
        <authorList>
            <person name="Sekiguchi Y."/>
            <person name="Tourlousse D.M."/>
        </authorList>
    </citation>
    <scope>NUCLEOTIDE SEQUENCE</scope>
    <source>
        <strain evidence="1">14</strain>
    </source>
</reference>
<dbReference type="EMBL" id="BSDP01000001">
    <property type="protein sequence ID" value="GLI27734.1"/>
    <property type="molecule type" value="Genomic_DNA"/>
</dbReference>
<accession>A0A9W6FP77</accession>
<name>A0A9W6FP77_9MICO</name>
<gene>
    <name evidence="1" type="ORF">ARHIZOSPH14_19760</name>
</gene>
<comment type="caution">
    <text evidence="1">The sequence shown here is derived from an EMBL/GenBank/DDBJ whole genome shotgun (WGS) entry which is preliminary data.</text>
</comment>
<evidence type="ECO:0000313" key="2">
    <source>
        <dbReference type="Proteomes" id="UP001144396"/>
    </source>
</evidence>
<proteinExistence type="predicted"/>